<comment type="caution">
    <text evidence="1">The sequence shown here is derived from an EMBL/GenBank/DDBJ whole genome shotgun (WGS) entry which is preliminary data.</text>
</comment>
<proteinExistence type="predicted"/>
<reference evidence="1 2" key="1">
    <citation type="submission" date="2016-07" db="EMBL/GenBank/DDBJ databases">
        <title>Caryophanon tenue genome sequencing.</title>
        <authorList>
            <person name="Verma A."/>
            <person name="Pal Y."/>
            <person name="Krishnamurthi S."/>
        </authorList>
    </citation>
    <scope>NUCLEOTIDE SEQUENCE [LARGE SCALE GENOMIC DNA]</scope>
    <source>
        <strain evidence="1 2">DSM 14152</strain>
    </source>
</reference>
<evidence type="ECO:0000313" key="1">
    <source>
        <dbReference type="EMBL" id="OCS88476.1"/>
    </source>
</evidence>
<accession>A0A1C0YMS3</accession>
<evidence type="ECO:0000313" key="2">
    <source>
        <dbReference type="Proteomes" id="UP000093199"/>
    </source>
</evidence>
<gene>
    <name evidence="1" type="ORF">A6M13_01115</name>
</gene>
<sequence length="166" mass="19243">MEMKTKNNRVDLMSVREFVDEIVFNHIDTSNNYEQAYKALAPKLDEGLAYLKKYMQENNGELPKSNTYWTLYATLISKISYFTAFSMWKLQKGTVDEINTLFLASVYVLPNKATAVNEEILEDVSANYTVFQQEQQFDTVIDLHKEALNRNMTTADCLSYIVKHLL</sequence>
<dbReference type="STRING" id="33978.A6M13_01115"/>
<organism evidence="1 2">
    <name type="scientific">Caryophanon tenue</name>
    <dbReference type="NCBI Taxonomy" id="33978"/>
    <lineage>
        <taxon>Bacteria</taxon>
        <taxon>Bacillati</taxon>
        <taxon>Bacillota</taxon>
        <taxon>Bacilli</taxon>
        <taxon>Bacillales</taxon>
        <taxon>Caryophanaceae</taxon>
        <taxon>Caryophanon</taxon>
    </lineage>
</organism>
<dbReference type="EMBL" id="MASJ01000001">
    <property type="protein sequence ID" value="OCS88476.1"/>
    <property type="molecule type" value="Genomic_DNA"/>
</dbReference>
<protein>
    <submittedName>
        <fullName evidence="1">Uncharacterized protein</fullName>
    </submittedName>
</protein>
<keyword evidence="2" id="KW-1185">Reference proteome</keyword>
<dbReference type="Proteomes" id="UP000093199">
    <property type="component" value="Unassembled WGS sequence"/>
</dbReference>
<dbReference type="AlphaFoldDB" id="A0A1C0YMS3"/>
<dbReference type="OrthoDB" id="2455618at2"/>
<dbReference type="RefSeq" id="WP_066542270.1">
    <property type="nucleotide sequence ID" value="NZ_MASJ01000001.1"/>
</dbReference>
<name>A0A1C0YMS3_9BACL</name>